<evidence type="ECO:0000313" key="2">
    <source>
        <dbReference type="EMBL" id="OZJ06704.1"/>
    </source>
</evidence>
<dbReference type="OrthoDB" id="2384350at2759"/>
<feature type="compositionally biased region" description="Polar residues" evidence="1">
    <location>
        <begin position="50"/>
        <end position="60"/>
    </location>
</feature>
<feature type="region of interest" description="Disordered" evidence="1">
    <location>
        <begin position="79"/>
        <end position="100"/>
    </location>
</feature>
<comment type="caution">
    <text evidence="2">The sequence shown here is derived from an EMBL/GenBank/DDBJ whole genome shotgun (WGS) entry which is preliminary data.</text>
</comment>
<protein>
    <submittedName>
        <fullName evidence="2">Uncharacterized protein</fullName>
    </submittedName>
</protein>
<gene>
    <name evidence="2" type="ORF">BZG36_00304</name>
</gene>
<dbReference type="AlphaFoldDB" id="A0A261Y8A8"/>
<name>A0A261Y8A8_9FUNG</name>
<accession>A0A261Y8A8</accession>
<proteinExistence type="predicted"/>
<sequence length="100" mass="10706">MPTPATAAALFGALGAGGAAAMLGINRRNSAGATETDTSPHALGRRKTSMDQVNEDPSFSQHRMMGEYNWRRNYGASFAHNSHNKFPSRRASSGSEPRVV</sequence>
<reference evidence="2 3" key="1">
    <citation type="journal article" date="2017" name="Mycologia">
        <title>Bifiguratus adelaidae, gen. et sp. nov., a new member of Mucoromycotina in endophytic and soil-dwelling habitats.</title>
        <authorList>
            <person name="Torres-Cruz T.J."/>
            <person name="Billingsley Tobias T.L."/>
            <person name="Almatruk M."/>
            <person name="Hesse C."/>
            <person name="Kuske C.R."/>
            <person name="Desiro A."/>
            <person name="Benucci G.M."/>
            <person name="Bonito G."/>
            <person name="Stajich J.E."/>
            <person name="Dunlap C."/>
            <person name="Arnold A.E."/>
            <person name="Porras-Alfaro A."/>
        </authorList>
    </citation>
    <scope>NUCLEOTIDE SEQUENCE [LARGE SCALE GENOMIC DNA]</scope>
    <source>
        <strain evidence="2 3">AZ0501</strain>
    </source>
</reference>
<evidence type="ECO:0000313" key="3">
    <source>
        <dbReference type="Proteomes" id="UP000242875"/>
    </source>
</evidence>
<dbReference type="Proteomes" id="UP000242875">
    <property type="component" value="Unassembled WGS sequence"/>
</dbReference>
<organism evidence="2 3">
    <name type="scientific">Bifiguratus adelaidae</name>
    <dbReference type="NCBI Taxonomy" id="1938954"/>
    <lineage>
        <taxon>Eukaryota</taxon>
        <taxon>Fungi</taxon>
        <taxon>Fungi incertae sedis</taxon>
        <taxon>Mucoromycota</taxon>
        <taxon>Mucoromycotina</taxon>
        <taxon>Endogonomycetes</taxon>
        <taxon>Endogonales</taxon>
        <taxon>Endogonales incertae sedis</taxon>
        <taxon>Bifiguratus</taxon>
    </lineage>
</organism>
<feature type="compositionally biased region" description="Polar residues" evidence="1">
    <location>
        <begin position="30"/>
        <end position="39"/>
    </location>
</feature>
<evidence type="ECO:0000256" key="1">
    <source>
        <dbReference type="SAM" id="MobiDB-lite"/>
    </source>
</evidence>
<feature type="compositionally biased region" description="Polar residues" evidence="1">
    <location>
        <begin position="89"/>
        <end position="100"/>
    </location>
</feature>
<keyword evidence="3" id="KW-1185">Reference proteome</keyword>
<dbReference type="EMBL" id="MVBO01000002">
    <property type="protein sequence ID" value="OZJ06704.1"/>
    <property type="molecule type" value="Genomic_DNA"/>
</dbReference>
<feature type="region of interest" description="Disordered" evidence="1">
    <location>
        <begin position="30"/>
        <end position="60"/>
    </location>
</feature>